<evidence type="ECO:0000313" key="4">
    <source>
        <dbReference type="Proteomes" id="UP000665026"/>
    </source>
</evidence>
<evidence type="ECO:0000256" key="1">
    <source>
        <dbReference type="SAM" id="Phobius"/>
    </source>
</evidence>
<dbReference type="Proteomes" id="UP000665026">
    <property type="component" value="Chromosome"/>
</dbReference>
<dbReference type="GO" id="GO:0004175">
    <property type="term" value="F:endopeptidase activity"/>
    <property type="evidence" value="ECO:0007669"/>
    <property type="project" value="UniProtKB-ARBA"/>
</dbReference>
<evidence type="ECO:0000313" key="3">
    <source>
        <dbReference type="EMBL" id="QTN34525.1"/>
    </source>
</evidence>
<gene>
    <name evidence="3" type="ORF">HZ995_08330</name>
</gene>
<name>A0A975I637_9RHOB</name>
<keyword evidence="1" id="KW-1133">Transmembrane helix</keyword>
<dbReference type="GO" id="GO:0008237">
    <property type="term" value="F:metallopeptidase activity"/>
    <property type="evidence" value="ECO:0007669"/>
    <property type="project" value="UniProtKB-KW"/>
</dbReference>
<accession>A0A975I637</accession>
<feature type="transmembrane region" description="Helical" evidence="1">
    <location>
        <begin position="137"/>
        <end position="157"/>
    </location>
</feature>
<dbReference type="KEGG" id="cact:HZ995_08330"/>
<feature type="transmembrane region" description="Helical" evidence="1">
    <location>
        <begin position="20"/>
        <end position="41"/>
    </location>
</feature>
<reference evidence="3" key="1">
    <citation type="submission" date="2020-07" db="EMBL/GenBank/DDBJ databases">
        <title>Genome sequences of bacteria associated with the marine, planktonic diatom Thalassiosira profunda strain ECT2AJA-044.</title>
        <authorList>
            <person name="Gargas C.B."/>
            <person name="Roberts W.R."/>
            <person name="Alverson A.J."/>
        </authorList>
    </citation>
    <scope>NUCLEOTIDE SEQUENCE</scope>
    <source>
        <strain evidence="3">ECT2AJA-044</strain>
    </source>
</reference>
<dbReference type="PANTHER" id="PTHR36435:SF1">
    <property type="entry name" value="CAAX AMINO TERMINAL PROTEASE FAMILY PROTEIN"/>
    <property type="match status" value="1"/>
</dbReference>
<dbReference type="EMBL" id="CP060010">
    <property type="protein sequence ID" value="QTN34525.1"/>
    <property type="molecule type" value="Genomic_DNA"/>
</dbReference>
<feature type="transmembrane region" description="Helical" evidence="1">
    <location>
        <begin position="201"/>
        <end position="221"/>
    </location>
</feature>
<dbReference type="InterPro" id="IPR003675">
    <property type="entry name" value="Rce1/LyrA-like_dom"/>
</dbReference>
<dbReference type="AlphaFoldDB" id="A0A975I637"/>
<feature type="domain" description="CAAX prenyl protease 2/Lysostaphin resistance protein A-like" evidence="2">
    <location>
        <begin position="142"/>
        <end position="239"/>
    </location>
</feature>
<keyword evidence="3" id="KW-0482">Metalloprotease</keyword>
<dbReference type="GO" id="GO:0080120">
    <property type="term" value="P:CAAX-box protein maturation"/>
    <property type="evidence" value="ECO:0007669"/>
    <property type="project" value="UniProtKB-ARBA"/>
</dbReference>
<dbReference type="PANTHER" id="PTHR36435">
    <property type="entry name" value="SLR1288 PROTEIN"/>
    <property type="match status" value="1"/>
</dbReference>
<evidence type="ECO:0000259" key="2">
    <source>
        <dbReference type="Pfam" id="PF02517"/>
    </source>
</evidence>
<protein>
    <submittedName>
        <fullName evidence="3">CPBP family intramembrane metalloprotease</fullName>
    </submittedName>
</protein>
<keyword evidence="1" id="KW-0812">Transmembrane</keyword>
<dbReference type="RefSeq" id="WP_209355218.1">
    <property type="nucleotide sequence ID" value="NZ_CP060010.1"/>
</dbReference>
<keyword evidence="3" id="KW-0378">Hydrolase</keyword>
<feature type="transmembrane region" description="Helical" evidence="1">
    <location>
        <begin position="61"/>
        <end position="84"/>
    </location>
</feature>
<feature type="transmembrane region" description="Helical" evidence="1">
    <location>
        <begin position="105"/>
        <end position="125"/>
    </location>
</feature>
<feature type="transmembrane region" description="Helical" evidence="1">
    <location>
        <begin position="233"/>
        <end position="260"/>
    </location>
</feature>
<keyword evidence="3" id="KW-0645">Protease</keyword>
<dbReference type="InterPro" id="IPR052710">
    <property type="entry name" value="CAAX_protease"/>
</dbReference>
<feature type="transmembrane region" description="Helical" evidence="1">
    <location>
        <begin position="272"/>
        <end position="290"/>
    </location>
</feature>
<feature type="transmembrane region" description="Helical" evidence="1">
    <location>
        <begin position="178"/>
        <end position="195"/>
    </location>
</feature>
<dbReference type="Pfam" id="PF02517">
    <property type="entry name" value="Rce1-like"/>
    <property type="match status" value="1"/>
</dbReference>
<proteinExistence type="predicted"/>
<keyword evidence="1" id="KW-0472">Membrane</keyword>
<organism evidence="3 4">
    <name type="scientific">Cognatishimia activa</name>
    <dbReference type="NCBI Taxonomy" id="1715691"/>
    <lineage>
        <taxon>Bacteria</taxon>
        <taxon>Pseudomonadati</taxon>
        <taxon>Pseudomonadota</taxon>
        <taxon>Alphaproteobacteria</taxon>
        <taxon>Rhodobacterales</taxon>
        <taxon>Paracoccaceae</taxon>
        <taxon>Cognatishimia</taxon>
    </lineage>
</organism>
<sequence>MSAYDPHHILAKEAFPHSGLLRLFSGIVLLFIGTIALQVALVRAMERAGMGSLLRDSISGATAQGTLIALFTFVIPFMVLWVVLRGLHNRAISGVIGPISFAVRDFFRVMIALVIFAAIVLVLPAPEAMRPVSQLGFSTWLMWLPLALVGILLQVSCEEFIFRGYMQSQLAARFTNPAIWIFVPSFIFGLVHYAPSIYGENAIFVAAWAFLFGLAAADITARSGSLGPAIAMHFVNNIIGILIVGTPGHLSGLALTVLPFGPDNTELVRQSMLVELPALLCMWLAARLAIKR</sequence>